<dbReference type="AlphaFoldDB" id="A0A8K0X411"/>
<keyword evidence="3 7" id="KW-1133">Transmembrane helix</keyword>
<evidence type="ECO:0000256" key="1">
    <source>
        <dbReference type="ARBA" id="ARBA00004141"/>
    </source>
</evidence>
<reference evidence="9" key="1">
    <citation type="journal article" date="2021" name="Nat. Commun.">
        <title>Genetic determinants of endophytism in the Arabidopsis root mycobiome.</title>
        <authorList>
            <person name="Mesny F."/>
            <person name="Miyauchi S."/>
            <person name="Thiergart T."/>
            <person name="Pickel B."/>
            <person name="Atanasova L."/>
            <person name="Karlsson M."/>
            <person name="Huettel B."/>
            <person name="Barry K.W."/>
            <person name="Haridas S."/>
            <person name="Chen C."/>
            <person name="Bauer D."/>
            <person name="Andreopoulos W."/>
            <person name="Pangilinan J."/>
            <person name="LaButti K."/>
            <person name="Riley R."/>
            <person name="Lipzen A."/>
            <person name="Clum A."/>
            <person name="Drula E."/>
            <person name="Henrissat B."/>
            <person name="Kohler A."/>
            <person name="Grigoriev I.V."/>
            <person name="Martin F.M."/>
            <person name="Hacquard S."/>
        </authorList>
    </citation>
    <scope>NUCLEOTIDE SEQUENCE</scope>
    <source>
        <strain evidence="9">MPI-CAGE-AT-0016</strain>
    </source>
</reference>
<evidence type="ECO:0000256" key="5">
    <source>
        <dbReference type="ARBA" id="ARBA00038359"/>
    </source>
</evidence>
<keyword evidence="2 7" id="KW-0812">Transmembrane</keyword>
<feature type="transmembrane region" description="Helical" evidence="7">
    <location>
        <begin position="50"/>
        <end position="70"/>
    </location>
</feature>
<comment type="similarity">
    <text evidence="5">Belongs to the SAT4 family.</text>
</comment>
<evidence type="ECO:0000256" key="3">
    <source>
        <dbReference type="ARBA" id="ARBA00022989"/>
    </source>
</evidence>
<dbReference type="GO" id="GO:0016020">
    <property type="term" value="C:membrane"/>
    <property type="evidence" value="ECO:0007669"/>
    <property type="project" value="UniProtKB-SubCell"/>
</dbReference>
<dbReference type="PANTHER" id="PTHR33048">
    <property type="entry name" value="PTH11-LIKE INTEGRAL MEMBRANE PROTEIN (AFU_ORTHOLOGUE AFUA_5G11245)"/>
    <property type="match status" value="1"/>
</dbReference>
<protein>
    <recommendedName>
        <fullName evidence="8">Rhodopsin domain-containing protein</fullName>
    </recommendedName>
</protein>
<dbReference type="Proteomes" id="UP000813385">
    <property type="component" value="Unassembled WGS sequence"/>
</dbReference>
<dbReference type="EMBL" id="JAGPXD010000003">
    <property type="protein sequence ID" value="KAH7362744.1"/>
    <property type="molecule type" value="Genomic_DNA"/>
</dbReference>
<dbReference type="OrthoDB" id="3648173at2759"/>
<feature type="compositionally biased region" description="Polar residues" evidence="6">
    <location>
        <begin position="363"/>
        <end position="375"/>
    </location>
</feature>
<evidence type="ECO:0000256" key="6">
    <source>
        <dbReference type="SAM" id="MobiDB-lite"/>
    </source>
</evidence>
<feature type="transmembrane region" description="Helical" evidence="7">
    <location>
        <begin position="173"/>
        <end position="194"/>
    </location>
</feature>
<keyword evidence="4 7" id="KW-0472">Membrane</keyword>
<feature type="transmembrane region" description="Helical" evidence="7">
    <location>
        <begin position="17"/>
        <end position="38"/>
    </location>
</feature>
<gene>
    <name evidence="9" type="ORF">B0T11DRAFT_281342</name>
</gene>
<dbReference type="InterPro" id="IPR049326">
    <property type="entry name" value="Rhodopsin_dom_fungi"/>
</dbReference>
<dbReference type="Pfam" id="PF20684">
    <property type="entry name" value="Fung_rhodopsin"/>
    <property type="match status" value="1"/>
</dbReference>
<evidence type="ECO:0000313" key="9">
    <source>
        <dbReference type="EMBL" id="KAH7362744.1"/>
    </source>
</evidence>
<feature type="region of interest" description="Disordered" evidence="6">
    <location>
        <begin position="291"/>
        <end position="316"/>
    </location>
</feature>
<evidence type="ECO:0000313" key="10">
    <source>
        <dbReference type="Proteomes" id="UP000813385"/>
    </source>
</evidence>
<feature type="transmembrane region" description="Helical" evidence="7">
    <location>
        <begin position="94"/>
        <end position="116"/>
    </location>
</feature>
<name>A0A8K0X411_9PEZI</name>
<feature type="transmembrane region" description="Helical" evidence="7">
    <location>
        <begin position="206"/>
        <end position="224"/>
    </location>
</feature>
<accession>A0A8K0X411</accession>
<keyword evidence="10" id="KW-1185">Reference proteome</keyword>
<feature type="compositionally biased region" description="Low complexity" evidence="6">
    <location>
        <begin position="335"/>
        <end position="344"/>
    </location>
</feature>
<dbReference type="InterPro" id="IPR052337">
    <property type="entry name" value="SAT4-like"/>
</dbReference>
<sequence length="438" mass="48794">MEAPPGVSPSDSRKHVVIGYTSFVLSVAFLALSLRVYTRTVLIKAWGVDDYAAIVAFLLVFACGFCVAYNTTHGFGTHVYFLSLEMQQLYMKTFYSSVIFYNAALMGIKVTFLLQYWRILAVQRYRNIFIAAMVIVFGWSTSQVLVEIFICTPIEKFWNPSIDGSCIPNYPQWYINAGGNIITDVIVFVLPLPVIGKLNLARGQKYVLLGIFCLGFFTVSISIIRIKFLKLTEDYTWENVEAAGWSIGELCCGLTCSCLLTFRPLVAHWCPGLSALLTRSSNKYARPDYSNESGAILPSRPESHRPRRKVPTSESKDDLYAEAHFELSQHSYRMSQGQGSYSAGAGSGDAGCELGDLEGSPRSGRTLSHTQTGSEDTIEGLRPDQRAEVTTHIAAGHMTEKKPRSQSRRSSPIQIRCDIVQEVAPAWHGVEDGRFRLR</sequence>
<evidence type="ECO:0000256" key="7">
    <source>
        <dbReference type="SAM" id="Phobius"/>
    </source>
</evidence>
<evidence type="ECO:0000256" key="4">
    <source>
        <dbReference type="ARBA" id="ARBA00023136"/>
    </source>
</evidence>
<comment type="caution">
    <text evidence="9">The sequence shown here is derived from an EMBL/GenBank/DDBJ whole genome shotgun (WGS) entry which is preliminary data.</text>
</comment>
<feature type="domain" description="Rhodopsin" evidence="8">
    <location>
        <begin position="34"/>
        <end position="267"/>
    </location>
</feature>
<evidence type="ECO:0000259" key="8">
    <source>
        <dbReference type="Pfam" id="PF20684"/>
    </source>
</evidence>
<evidence type="ECO:0000256" key="2">
    <source>
        <dbReference type="ARBA" id="ARBA00022692"/>
    </source>
</evidence>
<feature type="region of interest" description="Disordered" evidence="6">
    <location>
        <begin position="332"/>
        <end position="385"/>
    </location>
</feature>
<comment type="subcellular location">
    <subcellularLocation>
        <location evidence="1">Membrane</location>
        <topology evidence="1">Multi-pass membrane protein</topology>
    </subcellularLocation>
</comment>
<feature type="transmembrane region" description="Helical" evidence="7">
    <location>
        <begin position="128"/>
        <end position="150"/>
    </location>
</feature>
<proteinExistence type="inferred from homology"/>
<dbReference type="PANTHER" id="PTHR33048:SF47">
    <property type="entry name" value="INTEGRAL MEMBRANE PROTEIN-RELATED"/>
    <property type="match status" value="1"/>
</dbReference>
<organism evidence="9 10">
    <name type="scientific">Plectosphaerella cucumerina</name>
    <dbReference type="NCBI Taxonomy" id="40658"/>
    <lineage>
        <taxon>Eukaryota</taxon>
        <taxon>Fungi</taxon>
        <taxon>Dikarya</taxon>
        <taxon>Ascomycota</taxon>
        <taxon>Pezizomycotina</taxon>
        <taxon>Sordariomycetes</taxon>
        <taxon>Hypocreomycetidae</taxon>
        <taxon>Glomerellales</taxon>
        <taxon>Plectosphaerellaceae</taxon>
        <taxon>Plectosphaerella</taxon>
    </lineage>
</organism>